<dbReference type="AlphaFoldDB" id="A0A6J4MYB6"/>
<protein>
    <submittedName>
        <fullName evidence="1">Uncharacterized protein</fullName>
    </submittedName>
</protein>
<evidence type="ECO:0000313" key="1">
    <source>
        <dbReference type="EMBL" id="CAA9369674.1"/>
    </source>
</evidence>
<dbReference type="InterPro" id="IPR032466">
    <property type="entry name" value="Metal_Hydrolase"/>
</dbReference>
<proteinExistence type="predicted"/>
<sequence>MTIDVHQHLWGEHFVEVLHRRTRPPRLRGWTLHTDTQAPYDVDPTTHDVAGRVALEQRVNTSAACVSLSSPLGVEYADDGAGLLDAYHADALALPEPFRAWSAVSMIEPSLSDLERQLAGDFVGLQLPADALGTPDGWERLAPVLDVVATAGKPLLVHPGPVTTPPQLPAWWAPVVQYVDQLSAAWWAWHLAGRKVAPRLRVCFVAAAGLAPVHHERLVARGGSFTAVDPDVFVDTSSYGPRALDAVIRVLGIDAVVLGSDRPYAEPTAPDLGAAAQHAICTTNPLRLLGWSAPTDAEEGTP</sequence>
<reference evidence="1" key="1">
    <citation type="submission" date="2020-02" db="EMBL/GenBank/DDBJ databases">
        <authorList>
            <person name="Meier V. D."/>
        </authorList>
    </citation>
    <scope>NUCLEOTIDE SEQUENCE</scope>
    <source>
        <strain evidence="1">AVDCRST_MAG21</strain>
    </source>
</reference>
<organism evidence="1">
    <name type="scientific">uncultured Nocardioidaceae bacterium</name>
    <dbReference type="NCBI Taxonomy" id="253824"/>
    <lineage>
        <taxon>Bacteria</taxon>
        <taxon>Bacillati</taxon>
        <taxon>Actinomycetota</taxon>
        <taxon>Actinomycetes</taxon>
        <taxon>Propionibacteriales</taxon>
        <taxon>Nocardioidaceae</taxon>
        <taxon>environmental samples</taxon>
    </lineage>
</organism>
<name>A0A6J4MYB6_9ACTN</name>
<dbReference type="EMBL" id="CADCUL010000072">
    <property type="protein sequence ID" value="CAA9369674.1"/>
    <property type="molecule type" value="Genomic_DNA"/>
</dbReference>
<dbReference type="SUPFAM" id="SSF51556">
    <property type="entry name" value="Metallo-dependent hydrolases"/>
    <property type="match status" value="1"/>
</dbReference>
<accession>A0A6J4MYB6</accession>
<dbReference type="GO" id="GO:0016787">
    <property type="term" value="F:hydrolase activity"/>
    <property type="evidence" value="ECO:0007669"/>
    <property type="project" value="InterPro"/>
</dbReference>
<dbReference type="Gene3D" id="3.20.20.140">
    <property type="entry name" value="Metal-dependent hydrolases"/>
    <property type="match status" value="1"/>
</dbReference>
<gene>
    <name evidence="1" type="ORF">AVDCRST_MAG21-587</name>
</gene>